<proteinExistence type="predicted"/>
<protein>
    <submittedName>
        <fullName evidence="1">Uncharacterized protein</fullName>
    </submittedName>
</protein>
<reference evidence="1 2" key="1">
    <citation type="journal article" date="2013" name="Mar. Genomics">
        <title>Expression of sulfatases in Rhodopirellula baltica and the diversity of sulfatases in the genus Rhodopirellula.</title>
        <authorList>
            <person name="Wegner C.E."/>
            <person name="Richter-Heitmann T."/>
            <person name="Klindworth A."/>
            <person name="Klockow C."/>
            <person name="Richter M."/>
            <person name="Achstetter T."/>
            <person name="Glockner F.O."/>
            <person name="Harder J."/>
        </authorList>
    </citation>
    <scope>NUCLEOTIDE SEQUENCE [LARGE SCALE GENOMIC DNA]</scope>
    <source>
        <strain evidence="1 2">WH47</strain>
    </source>
</reference>
<dbReference type="AlphaFoldDB" id="F2AVF8"/>
<accession>F2AVF8</accession>
<name>F2AVF8_RHOBT</name>
<comment type="caution">
    <text evidence="1">The sequence shown here is derived from an EMBL/GenBank/DDBJ whole genome shotgun (WGS) entry which is preliminary data.</text>
</comment>
<evidence type="ECO:0000313" key="1">
    <source>
        <dbReference type="EMBL" id="EGF26348.1"/>
    </source>
</evidence>
<dbReference type="PATRIC" id="fig|991778.3.peg.3943"/>
<organism evidence="1 2">
    <name type="scientific">Rhodopirellula baltica WH47</name>
    <dbReference type="NCBI Taxonomy" id="991778"/>
    <lineage>
        <taxon>Bacteria</taxon>
        <taxon>Pseudomonadati</taxon>
        <taxon>Planctomycetota</taxon>
        <taxon>Planctomycetia</taxon>
        <taxon>Pirellulales</taxon>
        <taxon>Pirellulaceae</taxon>
        <taxon>Rhodopirellula</taxon>
    </lineage>
</organism>
<evidence type="ECO:0000313" key="2">
    <source>
        <dbReference type="Proteomes" id="UP000006222"/>
    </source>
</evidence>
<gene>
    <name evidence="1" type="ORF">RBWH47_03353</name>
</gene>
<sequence length="59" mass="6502">MHWIFVLQLVLIAASILLRCWLPSYFGALFGSIVLVRRGLHSSPVVGCNGSRQMPADGF</sequence>
<dbReference type="Proteomes" id="UP000006222">
    <property type="component" value="Unassembled WGS sequence"/>
</dbReference>
<dbReference type="EMBL" id="AFAR01000187">
    <property type="protein sequence ID" value="EGF26348.1"/>
    <property type="molecule type" value="Genomic_DNA"/>
</dbReference>